<evidence type="ECO:0000256" key="1">
    <source>
        <dbReference type="ARBA" id="ARBA00022737"/>
    </source>
</evidence>
<keyword evidence="4" id="KW-1185">Reference proteome</keyword>
<reference evidence="4" key="1">
    <citation type="journal article" date="2012" name="Proc. Natl. Acad. Sci. U.S.A.">
        <title>Genome sequence of the button mushroom Agaricus bisporus reveals mechanisms governing adaptation to a humic-rich ecological niche.</title>
        <authorList>
            <person name="Morin E."/>
            <person name="Kohler A."/>
            <person name="Baker A.R."/>
            <person name="Foulongne-Oriol M."/>
            <person name="Lombard V."/>
            <person name="Nagy L.G."/>
            <person name="Ohm R.A."/>
            <person name="Patyshakuliyeva A."/>
            <person name="Brun A."/>
            <person name="Aerts A.L."/>
            <person name="Bailey A.M."/>
            <person name="Billette C."/>
            <person name="Coutinho P.M."/>
            <person name="Deakin G."/>
            <person name="Doddapaneni H."/>
            <person name="Floudas D."/>
            <person name="Grimwood J."/>
            <person name="Hilden K."/>
            <person name="Kuees U."/>
            <person name="LaButti K.M."/>
            <person name="Lapidus A."/>
            <person name="Lindquist E.A."/>
            <person name="Lucas S.M."/>
            <person name="Murat C."/>
            <person name="Riley R.W."/>
            <person name="Salamov A.A."/>
            <person name="Schmutz J."/>
            <person name="Subramanian V."/>
            <person name="Woesten H.A.B."/>
            <person name="Xu J."/>
            <person name="Eastwood D.C."/>
            <person name="Foster G.D."/>
            <person name="Sonnenberg A.S."/>
            <person name="Cullen D."/>
            <person name="de Vries R.P."/>
            <person name="Lundell T."/>
            <person name="Hibbett D.S."/>
            <person name="Henrissat B."/>
            <person name="Burton K.S."/>
            <person name="Kerrigan R.W."/>
            <person name="Challen M.P."/>
            <person name="Grigoriev I.V."/>
            <person name="Martin F."/>
        </authorList>
    </citation>
    <scope>NUCLEOTIDE SEQUENCE [LARGE SCALE GENOMIC DNA]</scope>
    <source>
        <strain evidence="4">JB137-S8 / ATCC MYA-4627 / FGSC 10392</strain>
    </source>
</reference>
<dbReference type="OMA" id="FIRHEIT"/>
<dbReference type="AlphaFoldDB" id="K5X721"/>
<dbReference type="InterPro" id="IPR056884">
    <property type="entry name" value="NPHP3-like_N"/>
</dbReference>
<dbReference type="KEGG" id="abp:AGABI1DRAFT22157"/>
<organism evidence="3 4">
    <name type="scientific">Agaricus bisporus var. burnettii (strain JB137-S8 / ATCC MYA-4627 / FGSC 10392)</name>
    <name type="common">White button mushroom</name>
    <dbReference type="NCBI Taxonomy" id="597362"/>
    <lineage>
        <taxon>Eukaryota</taxon>
        <taxon>Fungi</taxon>
        <taxon>Dikarya</taxon>
        <taxon>Basidiomycota</taxon>
        <taxon>Agaricomycotina</taxon>
        <taxon>Agaricomycetes</taxon>
        <taxon>Agaricomycetidae</taxon>
        <taxon>Agaricales</taxon>
        <taxon>Agaricineae</taxon>
        <taxon>Agaricaceae</taxon>
        <taxon>Agaricus</taxon>
    </lineage>
</organism>
<evidence type="ECO:0000313" key="3">
    <source>
        <dbReference type="EMBL" id="EKM79008.1"/>
    </source>
</evidence>
<accession>K5X721</accession>
<keyword evidence="1" id="KW-0677">Repeat</keyword>
<dbReference type="PROSITE" id="PS50837">
    <property type="entry name" value="NACHT"/>
    <property type="match status" value="1"/>
</dbReference>
<dbReference type="EMBL" id="JH971391">
    <property type="protein sequence ID" value="EKM79008.1"/>
    <property type="molecule type" value="Genomic_DNA"/>
</dbReference>
<dbReference type="OrthoDB" id="5974621at2759"/>
<evidence type="ECO:0000259" key="2">
    <source>
        <dbReference type="PROSITE" id="PS50837"/>
    </source>
</evidence>
<proteinExistence type="predicted"/>
<dbReference type="GeneID" id="18828842"/>
<dbReference type="InterPro" id="IPR027417">
    <property type="entry name" value="P-loop_NTPase"/>
</dbReference>
<dbReference type="InParanoid" id="K5X721"/>
<dbReference type="HOGENOM" id="CLU_000288_6_10_1"/>
<name>K5X721_AGABU</name>
<protein>
    <recommendedName>
        <fullName evidence="2">NACHT domain-containing protein</fullName>
    </recommendedName>
</protein>
<dbReference type="SUPFAM" id="SSF52540">
    <property type="entry name" value="P-loop containing nucleoside triphosphate hydrolases"/>
    <property type="match status" value="1"/>
</dbReference>
<evidence type="ECO:0000313" key="4">
    <source>
        <dbReference type="Proteomes" id="UP000008493"/>
    </source>
</evidence>
<dbReference type="Pfam" id="PF24883">
    <property type="entry name" value="NPHP3_N"/>
    <property type="match status" value="1"/>
</dbReference>
<dbReference type="Proteomes" id="UP000008493">
    <property type="component" value="Unassembled WGS sequence"/>
</dbReference>
<sequence>MFNGSHHFTLEGGTFIDNSTTADNFMEKLLQHTIIGAEFDSSDRDPPPRCHPGTRLAILQRCLEFIIQCHNEGKLRWVVGPAGVGKSAVMQIVAEKVPDGVIFASVFLSVNGRQDGAKTIVTVAYQFAVKCEPYHHFIRHEITKDPSLVRKTLSVQFQKFIIEPFVNRRLFDPSHQFLVLIDGLDECDNPRIQQELLGLISNFCISYPTSPIAWIVASRPEPHITSFFADVNIAPAYTKEEMVIDSEEAYEDVQRYLRNELKSIQLAYPTLQRKRQWPSEHEFTQIATAAAGLFAYASTVIRYIGDPYYGDPASQLEEVLAAIAAGPMDGALGTNGPLVQLDALYKRILSKIPDK</sequence>
<dbReference type="RefSeq" id="XP_007330315.1">
    <property type="nucleotide sequence ID" value="XM_007330253.1"/>
</dbReference>
<gene>
    <name evidence="3" type="ORF">AGABI1DRAFT_22157</name>
</gene>
<feature type="domain" description="NACHT" evidence="2">
    <location>
        <begin position="74"/>
        <end position="220"/>
    </location>
</feature>
<feature type="non-terminal residue" evidence="3">
    <location>
        <position position="1"/>
    </location>
</feature>
<dbReference type="PANTHER" id="PTHR10039:SF5">
    <property type="entry name" value="NACHT DOMAIN-CONTAINING PROTEIN"/>
    <property type="match status" value="1"/>
</dbReference>
<dbReference type="Gene3D" id="3.40.50.300">
    <property type="entry name" value="P-loop containing nucleotide triphosphate hydrolases"/>
    <property type="match status" value="1"/>
</dbReference>
<dbReference type="PANTHER" id="PTHR10039">
    <property type="entry name" value="AMELOGENIN"/>
    <property type="match status" value="1"/>
</dbReference>
<dbReference type="InterPro" id="IPR007111">
    <property type="entry name" value="NACHT_NTPase"/>
</dbReference>